<feature type="transmembrane region" description="Helical" evidence="5">
    <location>
        <begin position="112"/>
        <end position="131"/>
    </location>
</feature>
<evidence type="ECO:0000256" key="4">
    <source>
        <dbReference type="ARBA" id="ARBA00023136"/>
    </source>
</evidence>
<keyword evidence="7" id="KW-1185">Reference proteome</keyword>
<proteinExistence type="predicted"/>
<dbReference type="Pfam" id="PF04479">
    <property type="entry name" value="RTA1"/>
    <property type="match status" value="1"/>
</dbReference>
<evidence type="ECO:0000256" key="2">
    <source>
        <dbReference type="ARBA" id="ARBA00022692"/>
    </source>
</evidence>
<feature type="transmembrane region" description="Helical" evidence="5">
    <location>
        <begin position="50"/>
        <end position="70"/>
    </location>
</feature>
<evidence type="ECO:0000256" key="3">
    <source>
        <dbReference type="ARBA" id="ARBA00022989"/>
    </source>
</evidence>
<protein>
    <submittedName>
        <fullName evidence="6">RTA-like protein</fullName>
    </submittedName>
</protein>
<dbReference type="GO" id="GO:0005886">
    <property type="term" value="C:plasma membrane"/>
    <property type="evidence" value="ECO:0007669"/>
    <property type="project" value="TreeGrafter"/>
</dbReference>
<dbReference type="PANTHER" id="PTHR31465:SF9">
    <property type="entry name" value="SPHINGOID LONG-CHAIN BASE TRANSPORTER RSB1"/>
    <property type="match status" value="1"/>
</dbReference>
<evidence type="ECO:0000256" key="5">
    <source>
        <dbReference type="SAM" id="Phobius"/>
    </source>
</evidence>
<dbReference type="AlphaFoldDB" id="A0AB34FYH2"/>
<comment type="caution">
    <text evidence="6">The sequence shown here is derived from an EMBL/GenBank/DDBJ whole genome shotgun (WGS) entry which is preliminary data.</text>
</comment>
<gene>
    <name evidence="6" type="ORF">O9K51_04560</name>
</gene>
<accession>A0AB34FYH2</accession>
<keyword evidence="4 5" id="KW-0472">Membrane</keyword>
<comment type="subcellular location">
    <subcellularLocation>
        <location evidence="1">Membrane</location>
        <topology evidence="1">Multi-pass membrane protein</topology>
    </subcellularLocation>
</comment>
<sequence length="187" mass="19765">MAGHCGISCPVDGGYYSYSPSVAGNAILLAVFSLLVPVTLYMGYLFRTPLFSAAVATGILFDVVGFGRFLRGLEVATALLLAHSVYRVIEMAGGVEGGLFQSQSSFMVIDGAIPLAVCILLAVFHPGIAYGPSWDQTSPRQARKMVQLPLQEQPLTHRTHYAGVGVSRPAVKPTAKPQASEPATVIA</sequence>
<dbReference type="EMBL" id="JAQHRD010000003">
    <property type="protein sequence ID" value="KAJ6443381.1"/>
    <property type="molecule type" value="Genomic_DNA"/>
</dbReference>
<organism evidence="6 7">
    <name type="scientific">Purpureocillium lavendulum</name>
    <dbReference type="NCBI Taxonomy" id="1247861"/>
    <lineage>
        <taxon>Eukaryota</taxon>
        <taxon>Fungi</taxon>
        <taxon>Dikarya</taxon>
        <taxon>Ascomycota</taxon>
        <taxon>Pezizomycotina</taxon>
        <taxon>Sordariomycetes</taxon>
        <taxon>Hypocreomycetidae</taxon>
        <taxon>Hypocreales</taxon>
        <taxon>Ophiocordycipitaceae</taxon>
        <taxon>Purpureocillium</taxon>
    </lineage>
</organism>
<keyword evidence="3 5" id="KW-1133">Transmembrane helix</keyword>
<keyword evidence="2 5" id="KW-0812">Transmembrane</keyword>
<dbReference type="PANTHER" id="PTHR31465">
    <property type="entry name" value="PROTEIN RTA1-RELATED"/>
    <property type="match status" value="1"/>
</dbReference>
<dbReference type="Proteomes" id="UP001163105">
    <property type="component" value="Unassembled WGS sequence"/>
</dbReference>
<evidence type="ECO:0000256" key="1">
    <source>
        <dbReference type="ARBA" id="ARBA00004141"/>
    </source>
</evidence>
<dbReference type="InterPro" id="IPR007568">
    <property type="entry name" value="RTA1"/>
</dbReference>
<name>A0AB34FYH2_9HYPO</name>
<dbReference type="GO" id="GO:0000324">
    <property type="term" value="C:fungal-type vacuole"/>
    <property type="evidence" value="ECO:0007669"/>
    <property type="project" value="TreeGrafter"/>
</dbReference>
<reference evidence="6" key="1">
    <citation type="submission" date="2023-01" db="EMBL/GenBank/DDBJ databases">
        <title>The growth and conidiation of Purpureocillium lavendulum are regulated by nitrogen source and histone H3K14 acetylation.</title>
        <authorList>
            <person name="Tang P."/>
            <person name="Han J."/>
            <person name="Zhang C."/>
            <person name="Tang P."/>
            <person name="Qi F."/>
            <person name="Zhang K."/>
            <person name="Liang L."/>
        </authorList>
    </citation>
    <scope>NUCLEOTIDE SEQUENCE</scope>
    <source>
        <strain evidence="6">YMF1.00683</strain>
    </source>
</reference>
<evidence type="ECO:0000313" key="7">
    <source>
        <dbReference type="Proteomes" id="UP001163105"/>
    </source>
</evidence>
<feature type="transmembrane region" description="Helical" evidence="5">
    <location>
        <begin position="22"/>
        <end position="43"/>
    </location>
</feature>
<evidence type="ECO:0000313" key="6">
    <source>
        <dbReference type="EMBL" id="KAJ6443381.1"/>
    </source>
</evidence>